<keyword evidence="4" id="KW-0449">Lipoprotein</keyword>
<feature type="domain" description="Flagellar M-ring C-terminal" evidence="3">
    <location>
        <begin position="12"/>
        <end position="102"/>
    </location>
</feature>
<name>M9LIX5_PAEPP</name>
<dbReference type="PANTHER" id="PTHR30046:SF0">
    <property type="entry name" value="FLAGELLAR M-RING PROTEIN"/>
    <property type="match status" value="1"/>
</dbReference>
<dbReference type="Proteomes" id="UP000029453">
    <property type="component" value="Unassembled WGS sequence"/>
</dbReference>
<dbReference type="PANTHER" id="PTHR30046">
    <property type="entry name" value="FLAGELLAR M-RING PROTEIN"/>
    <property type="match status" value="1"/>
</dbReference>
<evidence type="ECO:0000313" key="4">
    <source>
        <dbReference type="EMBL" id="GAC43125.1"/>
    </source>
</evidence>
<evidence type="ECO:0000259" key="3">
    <source>
        <dbReference type="Pfam" id="PF08345"/>
    </source>
</evidence>
<reference evidence="4 5" key="1">
    <citation type="submission" date="2012-10" db="EMBL/GenBank/DDBJ databases">
        <title>Draft Genome Sequence of Paenibacillus popilliae ATCC 14706T.</title>
        <authorList>
            <person name="Iiyama K."/>
            <person name="Mori K."/>
            <person name="Mon H."/>
            <person name="Chieda Y."/>
            <person name="Lee J.M."/>
            <person name="Kusakabe T."/>
            <person name="Tashiro K."/>
            <person name="Asano S."/>
            <person name="Yasunaga-Aoki C."/>
            <person name="Shimizu S."/>
        </authorList>
    </citation>
    <scope>NUCLEOTIDE SEQUENCE [LARGE SCALE GENOMIC DNA]</scope>
    <source>
        <strain evidence="4 5">ATCC 14706</strain>
    </source>
</reference>
<feature type="transmembrane region" description="Helical" evidence="2">
    <location>
        <begin position="144"/>
        <end position="166"/>
    </location>
</feature>
<dbReference type="InterPro" id="IPR043427">
    <property type="entry name" value="YscJ/FliF"/>
</dbReference>
<evidence type="ECO:0000313" key="5">
    <source>
        <dbReference type="Proteomes" id="UP000029453"/>
    </source>
</evidence>
<protein>
    <submittedName>
        <fullName evidence="4">Lipoprotein</fullName>
    </submittedName>
</protein>
<accession>M9LIX5</accession>
<dbReference type="EMBL" id="BALG01000185">
    <property type="protein sequence ID" value="GAC43125.1"/>
    <property type="molecule type" value="Genomic_DNA"/>
</dbReference>
<sequence>MKGIEISVQELQESYSGTGAQSGGVAGVGDSEVPNYPSTSGSGDSSSEKSQKTINYDVNRIKNLIESSPYAVKDLTIHAAVDANNMEPAQIDAMEKVLRSIVAAQLKDSGTIYTDEELTQKVSVMTQNSINDGGTATASTVPNWVWYGAGVLALLVVAGGIAFVVVRRRRRAEEIYADELSPLPTHVELPSIDLENMTSGDQVRKQLEMLAKKKPEEFVKLLRTWLVDESR</sequence>
<dbReference type="AlphaFoldDB" id="M9LIX5"/>
<comment type="caution">
    <text evidence="4">The sequence shown here is derived from an EMBL/GenBank/DDBJ whole genome shotgun (WGS) entry which is preliminary data.</text>
</comment>
<gene>
    <name evidence="4" type="ORF">PPOP_2492</name>
</gene>
<proteinExistence type="predicted"/>
<evidence type="ECO:0000256" key="2">
    <source>
        <dbReference type="SAM" id="Phobius"/>
    </source>
</evidence>
<keyword evidence="5" id="KW-1185">Reference proteome</keyword>
<feature type="region of interest" description="Disordered" evidence="1">
    <location>
        <begin position="13"/>
        <end position="51"/>
    </location>
</feature>
<keyword evidence="2" id="KW-0472">Membrane</keyword>
<dbReference type="InterPro" id="IPR013556">
    <property type="entry name" value="Flag_M-ring_C"/>
</dbReference>
<keyword evidence="2" id="KW-1133">Transmembrane helix</keyword>
<evidence type="ECO:0000256" key="1">
    <source>
        <dbReference type="SAM" id="MobiDB-lite"/>
    </source>
</evidence>
<keyword evidence="2" id="KW-0812">Transmembrane</keyword>
<dbReference type="Pfam" id="PF08345">
    <property type="entry name" value="YscJ_FliF_C"/>
    <property type="match status" value="1"/>
</dbReference>
<organism evidence="4 5">
    <name type="scientific">Paenibacillus popilliae ATCC 14706</name>
    <dbReference type="NCBI Taxonomy" id="1212764"/>
    <lineage>
        <taxon>Bacteria</taxon>
        <taxon>Bacillati</taxon>
        <taxon>Bacillota</taxon>
        <taxon>Bacilli</taxon>
        <taxon>Bacillales</taxon>
        <taxon>Paenibacillaceae</taxon>
        <taxon>Paenibacillus</taxon>
    </lineage>
</organism>